<evidence type="ECO:0000256" key="14">
    <source>
        <dbReference type="SAM" id="Phobius"/>
    </source>
</evidence>
<dbReference type="FunFam" id="3.80.10.10:FF:000400">
    <property type="entry name" value="Nuclear pore complex protein NUP107"/>
    <property type="match status" value="1"/>
</dbReference>
<evidence type="ECO:0000256" key="12">
    <source>
        <dbReference type="ARBA" id="ARBA00023180"/>
    </source>
</evidence>
<dbReference type="FunFam" id="3.30.200.20:FF:000486">
    <property type="entry name" value="Leucine-rich repeat receptor-like protein kinase"/>
    <property type="match status" value="1"/>
</dbReference>
<protein>
    <recommendedName>
        <fullName evidence="16">Protein kinase domain-containing protein</fullName>
    </recommendedName>
</protein>
<evidence type="ECO:0000256" key="5">
    <source>
        <dbReference type="ARBA" id="ARBA00022729"/>
    </source>
</evidence>
<keyword evidence="12" id="KW-0325">Glycoprotein</keyword>
<dbReference type="InterPro" id="IPR001611">
    <property type="entry name" value="Leu-rich_rpt"/>
</dbReference>
<dbReference type="PANTHER" id="PTHR48003">
    <property type="entry name" value="OS07G0626500 PROTEIN"/>
    <property type="match status" value="1"/>
</dbReference>
<comment type="subcellular location">
    <subcellularLocation>
        <location evidence="1">Membrane</location>
        <topology evidence="1">Single-pass membrane protein</topology>
    </subcellularLocation>
</comment>
<evidence type="ECO:0000256" key="10">
    <source>
        <dbReference type="ARBA" id="ARBA00023136"/>
    </source>
</evidence>
<evidence type="ECO:0000256" key="9">
    <source>
        <dbReference type="ARBA" id="ARBA00022989"/>
    </source>
</evidence>
<dbReference type="InterPro" id="IPR000719">
    <property type="entry name" value="Prot_kinase_dom"/>
</dbReference>
<feature type="region of interest" description="Disordered" evidence="13">
    <location>
        <begin position="721"/>
        <end position="742"/>
    </location>
</feature>
<dbReference type="InterPro" id="IPR011009">
    <property type="entry name" value="Kinase-like_dom_sf"/>
</dbReference>
<sequence length="1061" mass="115412">MHLKFRHLLHLHLLLFALLLFVPSPFHCSDLRSLLEFKKGIVSDASGLVLSSWIPPPENPPCPSSFHGVSCDLAGSSVVAISLSGLGLAGDLKLATLASLKSLLNLSLSNNSFSGRLVPSLGSMNTLQVLDLSANRFYGPVPARITELGGLNLLNLSHNRLSGGIPAGFQNLQQLRTLDLSSNSLWGDVGLSLSEMRNVEHLDLSGNGFYGGIALDPGNFSSLGNTMRYMNLSGNKISGEFFSSDSIAMFRNLEILDVNGNLIGGQLPKLGSLTNLRAFRTRNNQLFGPVPEELFGDGMPLVELDLSGNGFSGSVGSINSTTLKMLNLSSNLLSGSLPSSLGSCTTVDLSKNMLSSDLSAVQNWKDTLEIIDLSSNTISGSFPNNTSQFGSLISINIGNNSLVGVLPSVLATYPRLTRVDLSLNELTGPILPSLLTSSTLISLNLSGNHFTGSIPLQSLESAESTDLTSHTPLEILDLSDNQLSGSLPPEVKNMQNLRVLKLQNNTLAGELPIELSMLSGLEALDLSINNFKGTVPEMPQPGLVLYNISYNDLSGVVPQTLERFPETSFHPGNVFLLFPDSISSRTNNSGINNEEVHRRRLNSSIQVAFIVGCVGAVLLMIFLFMAFYRIRSLEFCGRSGFGTQAAGRDVKLGRFGRTNMVMSQKDDPAQISASNSNAHLLTSTSQSMCPQRDLVNEMGEYGLSDPNNIPELRKLDAVEHCSPKTGHEPSPKSPLPSSPLFTDTHSSEQPVVLDVYSPDRFVGELLTFDRSLVFTAEELSRAPAEVLGRSSHGTSYKATLYSGHVLTVKWLRVGLVKHKKAFVKEAKRIWCIRHPNVASLRGYYWGLREQERLIVSDYVEGDSLALYLYESTPRRYSKLSVSQRLKVAIDVVRCLCYLHDEKGLPHGNLKPTNIILGLDLTARLTDYALHRFMTASGTAEQMLNLGALGYRAPELATEAKPIPTFKGDVYAFGVILMELLTRKSAGDIISGQLGAVDLTDWVRMCHREGRGTECFDTEIAGLEEAPKAMEELLALSLRCILPVNERPNIQTVFEDLCSIEL</sequence>
<dbReference type="Gene3D" id="3.30.200.20">
    <property type="entry name" value="Phosphorylase Kinase, domain 1"/>
    <property type="match status" value="1"/>
</dbReference>
<dbReference type="InterPro" id="IPR001245">
    <property type="entry name" value="Ser-Thr/Tyr_kinase_cat_dom"/>
</dbReference>
<evidence type="ECO:0000256" key="3">
    <source>
        <dbReference type="ARBA" id="ARBA00022614"/>
    </source>
</evidence>
<keyword evidence="4 14" id="KW-0812">Transmembrane</keyword>
<dbReference type="SUPFAM" id="SSF52047">
    <property type="entry name" value="RNI-like"/>
    <property type="match status" value="1"/>
</dbReference>
<accession>A0A9D5CMQ2</accession>
<evidence type="ECO:0000256" key="4">
    <source>
        <dbReference type="ARBA" id="ARBA00022692"/>
    </source>
</evidence>
<dbReference type="Gene3D" id="3.80.10.10">
    <property type="entry name" value="Ribonuclease Inhibitor"/>
    <property type="match status" value="3"/>
</dbReference>
<dbReference type="SUPFAM" id="SSF56112">
    <property type="entry name" value="Protein kinase-like (PK-like)"/>
    <property type="match status" value="1"/>
</dbReference>
<keyword evidence="5 15" id="KW-0732">Signal</keyword>
<dbReference type="FunFam" id="3.80.10.10:FF:000041">
    <property type="entry name" value="LRR receptor-like serine/threonine-protein kinase ERECTA"/>
    <property type="match status" value="1"/>
</dbReference>
<keyword evidence="11" id="KW-0675">Receptor</keyword>
<dbReference type="InterPro" id="IPR013210">
    <property type="entry name" value="LRR_N_plant-typ"/>
</dbReference>
<keyword evidence="7" id="KW-0547">Nucleotide-binding</keyword>
<evidence type="ECO:0000256" key="8">
    <source>
        <dbReference type="ARBA" id="ARBA00022840"/>
    </source>
</evidence>
<dbReference type="FunFam" id="1.10.510.10:FF:000480">
    <property type="entry name" value="Pollen receptor-like kinase 1"/>
    <property type="match status" value="1"/>
</dbReference>
<dbReference type="InterPro" id="IPR053059">
    <property type="entry name" value="Inactive_SerThr-Kinase_ABA"/>
</dbReference>
<dbReference type="SUPFAM" id="SSF52058">
    <property type="entry name" value="L domain-like"/>
    <property type="match status" value="1"/>
</dbReference>
<dbReference type="PROSITE" id="PS50011">
    <property type="entry name" value="PROTEIN_KINASE_DOM"/>
    <property type="match status" value="1"/>
</dbReference>
<dbReference type="GO" id="GO:0005524">
    <property type="term" value="F:ATP binding"/>
    <property type="evidence" value="ECO:0007669"/>
    <property type="project" value="UniProtKB-KW"/>
</dbReference>
<dbReference type="SMART" id="SM00365">
    <property type="entry name" value="LRR_SD22"/>
    <property type="match status" value="3"/>
</dbReference>
<dbReference type="OrthoDB" id="5789657at2759"/>
<dbReference type="AlphaFoldDB" id="A0A9D5CMQ2"/>
<keyword evidence="3" id="KW-0433">Leucine-rich repeat</keyword>
<organism evidence="17 18">
    <name type="scientific">Dioscorea zingiberensis</name>
    <dbReference type="NCBI Taxonomy" id="325984"/>
    <lineage>
        <taxon>Eukaryota</taxon>
        <taxon>Viridiplantae</taxon>
        <taxon>Streptophyta</taxon>
        <taxon>Embryophyta</taxon>
        <taxon>Tracheophyta</taxon>
        <taxon>Spermatophyta</taxon>
        <taxon>Magnoliopsida</taxon>
        <taxon>Liliopsida</taxon>
        <taxon>Dioscoreales</taxon>
        <taxon>Dioscoreaceae</taxon>
        <taxon>Dioscorea</taxon>
    </lineage>
</organism>
<dbReference type="EMBL" id="JAGGNH010000004">
    <property type="protein sequence ID" value="KAJ0975173.1"/>
    <property type="molecule type" value="Genomic_DNA"/>
</dbReference>
<dbReference type="InterPro" id="IPR032675">
    <property type="entry name" value="LRR_dom_sf"/>
</dbReference>
<dbReference type="GO" id="GO:0099402">
    <property type="term" value="P:plant organ development"/>
    <property type="evidence" value="ECO:0007669"/>
    <property type="project" value="UniProtKB-ARBA"/>
</dbReference>
<evidence type="ECO:0000313" key="17">
    <source>
        <dbReference type="EMBL" id="KAJ0975173.1"/>
    </source>
</evidence>
<keyword evidence="8" id="KW-0067">ATP-binding</keyword>
<dbReference type="GO" id="GO:0009653">
    <property type="term" value="P:anatomical structure morphogenesis"/>
    <property type="evidence" value="ECO:0007669"/>
    <property type="project" value="UniProtKB-ARBA"/>
</dbReference>
<feature type="compositionally biased region" description="Basic and acidic residues" evidence="13">
    <location>
        <begin position="721"/>
        <end position="730"/>
    </location>
</feature>
<feature type="transmembrane region" description="Helical" evidence="14">
    <location>
        <begin position="607"/>
        <end position="628"/>
    </location>
</feature>
<keyword evidence="2" id="KW-0597">Phosphoprotein</keyword>
<evidence type="ECO:0000256" key="2">
    <source>
        <dbReference type="ARBA" id="ARBA00022553"/>
    </source>
</evidence>
<evidence type="ECO:0000256" key="1">
    <source>
        <dbReference type="ARBA" id="ARBA00004167"/>
    </source>
</evidence>
<dbReference type="GO" id="GO:0016020">
    <property type="term" value="C:membrane"/>
    <property type="evidence" value="ECO:0007669"/>
    <property type="project" value="UniProtKB-SubCell"/>
</dbReference>
<reference evidence="17" key="2">
    <citation type="journal article" date="2022" name="Hortic Res">
        <title>The genome of Dioscorea zingiberensis sheds light on the biosynthesis, origin and evolution of the medicinally important diosgenin saponins.</title>
        <authorList>
            <person name="Li Y."/>
            <person name="Tan C."/>
            <person name="Li Z."/>
            <person name="Guo J."/>
            <person name="Li S."/>
            <person name="Chen X."/>
            <person name="Wang C."/>
            <person name="Dai X."/>
            <person name="Yang H."/>
            <person name="Song W."/>
            <person name="Hou L."/>
            <person name="Xu J."/>
            <person name="Tong Z."/>
            <person name="Xu A."/>
            <person name="Yuan X."/>
            <person name="Wang W."/>
            <person name="Yang Q."/>
            <person name="Chen L."/>
            <person name="Sun Z."/>
            <person name="Wang K."/>
            <person name="Pan B."/>
            <person name="Chen J."/>
            <person name="Bao Y."/>
            <person name="Liu F."/>
            <person name="Qi X."/>
            <person name="Gang D.R."/>
            <person name="Wen J."/>
            <person name="Li J."/>
        </authorList>
    </citation>
    <scope>NUCLEOTIDE SEQUENCE</scope>
    <source>
        <strain evidence="17">Dzin_1.0</strain>
    </source>
</reference>
<dbReference type="FunFam" id="3.80.10.10:FF:000095">
    <property type="entry name" value="LRR receptor-like serine/threonine-protein kinase GSO1"/>
    <property type="match status" value="1"/>
</dbReference>
<evidence type="ECO:0000313" key="18">
    <source>
        <dbReference type="Proteomes" id="UP001085076"/>
    </source>
</evidence>
<evidence type="ECO:0000256" key="13">
    <source>
        <dbReference type="SAM" id="MobiDB-lite"/>
    </source>
</evidence>
<gene>
    <name evidence="17" type="ORF">J5N97_017138</name>
</gene>
<name>A0A9D5CMQ2_9LILI</name>
<dbReference type="Pfam" id="PF00560">
    <property type="entry name" value="LRR_1"/>
    <property type="match status" value="4"/>
</dbReference>
<dbReference type="Gene3D" id="1.10.510.10">
    <property type="entry name" value="Transferase(Phosphotransferase) domain 1"/>
    <property type="match status" value="1"/>
</dbReference>
<evidence type="ECO:0000256" key="11">
    <source>
        <dbReference type="ARBA" id="ARBA00023170"/>
    </source>
</evidence>
<dbReference type="Pfam" id="PF13855">
    <property type="entry name" value="LRR_8"/>
    <property type="match status" value="1"/>
</dbReference>
<dbReference type="Proteomes" id="UP001085076">
    <property type="component" value="Miscellaneous, Linkage group lg04"/>
</dbReference>
<dbReference type="Pfam" id="PF08263">
    <property type="entry name" value="LRRNT_2"/>
    <property type="match status" value="1"/>
</dbReference>
<feature type="signal peptide" evidence="15">
    <location>
        <begin position="1"/>
        <end position="28"/>
    </location>
</feature>
<dbReference type="GO" id="GO:0004672">
    <property type="term" value="F:protein kinase activity"/>
    <property type="evidence" value="ECO:0007669"/>
    <property type="project" value="InterPro"/>
</dbReference>
<evidence type="ECO:0000256" key="15">
    <source>
        <dbReference type="SAM" id="SignalP"/>
    </source>
</evidence>
<reference evidence="17" key="1">
    <citation type="submission" date="2021-03" db="EMBL/GenBank/DDBJ databases">
        <authorList>
            <person name="Li Z."/>
            <person name="Yang C."/>
        </authorList>
    </citation>
    <scope>NUCLEOTIDE SEQUENCE</scope>
    <source>
        <strain evidence="17">Dzin_1.0</strain>
        <tissue evidence="17">Leaf</tissue>
    </source>
</reference>
<feature type="chain" id="PRO_5038715853" description="Protein kinase domain-containing protein" evidence="15">
    <location>
        <begin position="29"/>
        <end position="1061"/>
    </location>
</feature>
<keyword evidence="10 14" id="KW-0472">Membrane</keyword>
<evidence type="ECO:0000256" key="6">
    <source>
        <dbReference type="ARBA" id="ARBA00022737"/>
    </source>
</evidence>
<feature type="domain" description="Protein kinase" evidence="16">
    <location>
        <begin position="781"/>
        <end position="1061"/>
    </location>
</feature>
<keyword evidence="6" id="KW-0677">Repeat</keyword>
<dbReference type="PANTHER" id="PTHR48003:SF5">
    <property type="entry name" value="OS07G0626500 PROTEIN"/>
    <property type="match status" value="1"/>
</dbReference>
<proteinExistence type="predicted"/>
<evidence type="ECO:0000259" key="16">
    <source>
        <dbReference type="PROSITE" id="PS50011"/>
    </source>
</evidence>
<evidence type="ECO:0000256" key="7">
    <source>
        <dbReference type="ARBA" id="ARBA00022741"/>
    </source>
</evidence>
<keyword evidence="9 14" id="KW-1133">Transmembrane helix</keyword>
<dbReference type="Pfam" id="PF07714">
    <property type="entry name" value="PK_Tyr_Ser-Thr"/>
    <property type="match status" value="1"/>
</dbReference>
<keyword evidence="18" id="KW-1185">Reference proteome</keyword>
<comment type="caution">
    <text evidence="17">The sequence shown here is derived from an EMBL/GenBank/DDBJ whole genome shotgun (WGS) entry which is preliminary data.</text>
</comment>